<keyword evidence="5 8" id="KW-0812">Transmembrane</keyword>
<feature type="transmembrane region" description="Helical" evidence="8">
    <location>
        <begin position="364"/>
        <end position="386"/>
    </location>
</feature>
<dbReference type="KEGG" id="btab:109033828"/>
<dbReference type="EMBL" id="OU963869">
    <property type="protein sequence ID" value="CAH0394926.1"/>
    <property type="molecule type" value="Genomic_DNA"/>
</dbReference>
<keyword evidence="3" id="KW-1003">Cell membrane</keyword>
<dbReference type="PROSITE" id="PS50850">
    <property type="entry name" value="MFS"/>
    <property type="match status" value="1"/>
</dbReference>
<gene>
    <name evidence="10" type="ORF">BEMITA_LOCUS13173</name>
</gene>
<evidence type="ECO:0000256" key="3">
    <source>
        <dbReference type="ARBA" id="ARBA00022475"/>
    </source>
</evidence>
<comment type="subcellular location">
    <subcellularLocation>
        <location evidence="1">Cell membrane</location>
        <topology evidence="1">Multi-pass membrane protein</topology>
    </subcellularLocation>
</comment>
<evidence type="ECO:0000256" key="5">
    <source>
        <dbReference type="ARBA" id="ARBA00022692"/>
    </source>
</evidence>
<feature type="transmembrane region" description="Helical" evidence="8">
    <location>
        <begin position="59"/>
        <end position="82"/>
    </location>
</feature>
<feature type="transmembrane region" description="Helical" evidence="8">
    <location>
        <begin position="89"/>
        <end position="108"/>
    </location>
</feature>
<feature type="transmembrane region" description="Helical" evidence="8">
    <location>
        <begin position="114"/>
        <end position="135"/>
    </location>
</feature>
<feature type="transmembrane region" description="Helical" evidence="8">
    <location>
        <begin position="398"/>
        <end position="417"/>
    </location>
</feature>
<dbReference type="PROSITE" id="PS00216">
    <property type="entry name" value="SUGAR_TRANSPORT_1"/>
    <property type="match status" value="1"/>
</dbReference>
<dbReference type="GO" id="GO:0022857">
    <property type="term" value="F:transmembrane transporter activity"/>
    <property type="evidence" value="ECO:0007669"/>
    <property type="project" value="InterPro"/>
</dbReference>
<dbReference type="AlphaFoldDB" id="A0A9P0F776"/>
<keyword evidence="4" id="KW-0762">Sugar transport</keyword>
<dbReference type="PANTHER" id="PTHR48021">
    <property type="match status" value="1"/>
</dbReference>
<evidence type="ECO:0000259" key="9">
    <source>
        <dbReference type="PROSITE" id="PS50850"/>
    </source>
</evidence>
<organism evidence="10 11">
    <name type="scientific">Bemisia tabaci</name>
    <name type="common">Sweetpotato whitefly</name>
    <name type="synonym">Aleurodes tabaci</name>
    <dbReference type="NCBI Taxonomy" id="7038"/>
    <lineage>
        <taxon>Eukaryota</taxon>
        <taxon>Metazoa</taxon>
        <taxon>Ecdysozoa</taxon>
        <taxon>Arthropoda</taxon>
        <taxon>Hexapoda</taxon>
        <taxon>Insecta</taxon>
        <taxon>Pterygota</taxon>
        <taxon>Neoptera</taxon>
        <taxon>Paraneoptera</taxon>
        <taxon>Hemiptera</taxon>
        <taxon>Sternorrhyncha</taxon>
        <taxon>Aleyrodoidea</taxon>
        <taxon>Aleyrodidae</taxon>
        <taxon>Aleyrodinae</taxon>
        <taxon>Bemisia</taxon>
    </lineage>
</organism>
<keyword evidence="6 8" id="KW-1133">Transmembrane helix</keyword>
<feature type="transmembrane region" description="Helical" evidence="8">
    <location>
        <begin position="326"/>
        <end position="348"/>
    </location>
</feature>
<dbReference type="Proteomes" id="UP001152759">
    <property type="component" value="Chromosome 8"/>
</dbReference>
<keyword evidence="7 8" id="KW-0472">Membrane</keyword>
<dbReference type="InterPro" id="IPR036259">
    <property type="entry name" value="MFS_trans_sf"/>
</dbReference>
<name>A0A9P0F776_BEMTA</name>
<accession>A0A9P0F776</accession>
<dbReference type="PANTHER" id="PTHR48021:SF46">
    <property type="entry name" value="MAJOR FACILITATOR SUPERFAMILY (MFS) PROFILE DOMAIN-CONTAINING PROTEIN"/>
    <property type="match status" value="1"/>
</dbReference>
<feature type="domain" description="Major facilitator superfamily (MFS) profile" evidence="9">
    <location>
        <begin position="18"/>
        <end position="452"/>
    </location>
</feature>
<dbReference type="GO" id="GO:0005886">
    <property type="term" value="C:plasma membrane"/>
    <property type="evidence" value="ECO:0007669"/>
    <property type="project" value="UniProtKB-SubCell"/>
</dbReference>
<dbReference type="Pfam" id="PF00083">
    <property type="entry name" value="Sugar_tr"/>
    <property type="match status" value="1"/>
</dbReference>
<feature type="transmembrane region" description="Helical" evidence="8">
    <location>
        <begin position="261"/>
        <end position="281"/>
    </location>
</feature>
<dbReference type="InterPro" id="IPR005828">
    <property type="entry name" value="MFS_sugar_transport-like"/>
</dbReference>
<reference evidence="10" key="1">
    <citation type="submission" date="2021-12" db="EMBL/GenBank/DDBJ databases">
        <authorList>
            <person name="King R."/>
        </authorList>
    </citation>
    <scope>NUCLEOTIDE SEQUENCE</scope>
</reference>
<evidence type="ECO:0000313" key="11">
    <source>
        <dbReference type="Proteomes" id="UP001152759"/>
    </source>
</evidence>
<evidence type="ECO:0000256" key="1">
    <source>
        <dbReference type="ARBA" id="ARBA00004651"/>
    </source>
</evidence>
<feature type="transmembrane region" description="Helical" evidence="8">
    <location>
        <begin position="20"/>
        <end position="39"/>
    </location>
</feature>
<keyword evidence="2" id="KW-0813">Transport</keyword>
<protein>
    <recommendedName>
        <fullName evidence="9">Major facilitator superfamily (MFS) profile domain-containing protein</fullName>
    </recommendedName>
</protein>
<feature type="transmembrane region" description="Helical" evidence="8">
    <location>
        <begin position="301"/>
        <end position="319"/>
    </location>
</feature>
<evidence type="ECO:0000256" key="7">
    <source>
        <dbReference type="ARBA" id="ARBA00023136"/>
    </source>
</evidence>
<dbReference type="InterPro" id="IPR005829">
    <property type="entry name" value="Sugar_transporter_CS"/>
</dbReference>
<evidence type="ECO:0000313" key="10">
    <source>
        <dbReference type="EMBL" id="CAH0394926.1"/>
    </source>
</evidence>
<feature type="transmembrane region" description="Helical" evidence="8">
    <location>
        <begin position="174"/>
        <end position="193"/>
    </location>
</feature>
<evidence type="ECO:0000256" key="4">
    <source>
        <dbReference type="ARBA" id="ARBA00022597"/>
    </source>
</evidence>
<dbReference type="InterPro" id="IPR020846">
    <property type="entry name" value="MFS_dom"/>
</dbReference>
<evidence type="ECO:0000256" key="6">
    <source>
        <dbReference type="ARBA" id="ARBA00022989"/>
    </source>
</evidence>
<keyword evidence="11" id="KW-1185">Reference proteome</keyword>
<sequence>MKFLSSYLSRNKGYIRQTVVCCSVSIMTFVYGQLLAWPSLAIERISLGQGGFNVTETEISIIVSMPTFGEFLMPIVFGFILLKIGRRSNMILNAVIYIVAWGFITFATSPLSLMIANFAAGLGSAIAMIIGPIFIAEIADKRIRGSLISVFITAIAIGEVFSTSVGIILTYFQLNLISLVLAVVTFFSIVLLATESPSWHIMCGKQEKAEKCFRYYWNSAFGVEEEKVAAGLAELKEVVEEEMKSACSYLELFRTPSNVRASIIVIALSIFQASSGIIAMLTYASTTLPKYDGFWQPNPTMALVNLLDLIFNIISVGLIDRLGRKPLSIISNAGDAVGTGIIASYFFIDEYTNLDTSNIKWVPYIGILVFISSYGVAMATMPHILVGELFPANVRYHASVVSVVCIAGAFAFFNFIYLHVCRVAGVSVMFLIFTMSSVAATIFSYLYMFETKNLSLSEIQMKAMGKSQPKEVLSKA</sequence>
<evidence type="ECO:0000256" key="8">
    <source>
        <dbReference type="SAM" id="Phobius"/>
    </source>
</evidence>
<feature type="transmembrane region" description="Helical" evidence="8">
    <location>
        <begin position="147"/>
        <end position="168"/>
    </location>
</feature>
<dbReference type="FunFam" id="1.20.1250.20:FF:000218">
    <property type="entry name" value="facilitated trehalose transporter Tret1"/>
    <property type="match status" value="1"/>
</dbReference>
<dbReference type="InterPro" id="IPR050549">
    <property type="entry name" value="MFS_Trehalose_Transporter"/>
</dbReference>
<dbReference type="Gene3D" id="1.20.1250.20">
    <property type="entry name" value="MFS general substrate transporter like domains"/>
    <property type="match status" value="1"/>
</dbReference>
<proteinExistence type="predicted"/>
<evidence type="ECO:0000256" key="2">
    <source>
        <dbReference type="ARBA" id="ARBA00022448"/>
    </source>
</evidence>
<dbReference type="SUPFAM" id="SSF103473">
    <property type="entry name" value="MFS general substrate transporter"/>
    <property type="match status" value="1"/>
</dbReference>
<feature type="transmembrane region" description="Helical" evidence="8">
    <location>
        <begin position="423"/>
        <end position="447"/>
    </location>
</feature>